<gene>
    <name evidence="1" type="ORF">ACFSJ0_14335</name>
</gene>
<dbReference type="InterPro" id="IPR011047">
    <property type="entry name" value="Quinoprotein_ADH-like_sf"/>
</dbReference>
<protein>
    <submittedName>
        <fullName evidence="1">PQQ-binding-like beta-propeller repeat protein</fullName>
    </submittedName>
</protein>
<name>A0ABW4G7I9_9ACTN</name>
<feature type="non-terminal residue" evidence="1">
    <location>
        <position position="1"/>
    </location>
</feature>
<evidence type="ECO:0000313" key="1">
    <source>
        <dbReference type="EMBL" id="MFD1538228.1"/>
    </source>
</evidence>
<dbReference type="Proteomes" id="UP001597097">
    <property type="component" value="Unassembled WGS sequence"/>
</dbReference>
<dbReference type="EMBL" id="JBHUCM010000013">
    <property type="protein sequence ID" value="MFD1538228.1"/>
    <property type="molecule type" value="Genomic_DNA"/>
</dbReference>
<keyword evidence="2" id="KW-1185">Reference proteome</keyword>
<dbReference type="InterPro" id="IPR015943">
    <property type="entry name" value="WD40/YVTN_repeat-like_dom_sf"/>
</dbReference>
<reference evidence="2" key="1">
    <citation type="journal article" date="2019" name="Int. J. Syst. Evol. Microbiol.">
        <title>The Global Catalogue of Microorganisms (GCM) 10K type strain sequencing project: providing services to taxonomists for standard genome sequencing and annotation.</title>
        <authorList>
            <consortium name="The Broad Institute Genomics Platform"/>
            <consortium name="The Broad Institute Genome Sequencing Center for Infectious Disease"/>
            <person name="Wu L."/>
            <person name="Ma J."/>
        </authorList>
    </citation>
    <scope>NUCLEOTIDE SEQUENCE [LARGE SCALE GENOMIC DNA]</scope>
    <source>
        <strain evidence="2">CGMCC 1.15399</strain>
    </source>
</reference>
<dbReference type="SUPFAM" id="SSF50998">
    <property type="entry name" value="Quinoprotein alcohol dehydrogenase-like"/>
    <property type="match status" value="1"/>
</dbReference>
<evidence type="ECO:0000313" key="2">
    <source>
        <dbReference type="Proteomes" id="UP001597097"/>
    </source>
</evidence>
<comment type="caution">
    <text evidence="1">The sequence shown here is derived from an EMBL/GenBank/DDBJ whole genome shotgun (WGS) entry which is preliminary data.</text>
</comment>
<organism evidence="1 2">
    <name type="scientific">Nonomuraea guangzhouensis</name>
    <dbReference type="NCBI Taxonomy" id="1291555"/>
    <lineage>
        <taxon>Bacteria</taxon>
        <taxon>Bacillati</taxon>
        <taxon>Actinomycetota</taxon>
        <taxon>Actinomycetes</taxon>
        <taxon>Streptosporangiales</taxon>
        <taxon>Streptosporangiaceae</taxon>
        <taxon>Nonomuraea</taxon>
    </lineage>
</organism>
<accession>A0ABW4G7I9</accession>
<dbReference type="RefSeq" id="WP_378621065.1">
    <property type="nucleotide sequence ID" value="NZ_JBHUCM010000013.1"/>
</dbReference>
<proteinExistence type="predicted"/>
<dbReference type="Gene3D" id="2.130.10.10">
    <property type="entry name" value="YVTN repeat-like/Quinoprotein amine dehydrogenase"/>
    <property type="match status" value="1"/>
</dbReference>
<sequence length="381" mass="40481">ADELVAVLELCANDRVHLAAVDPETGRPHWTRDLTYRRPQQWPPDDEADSRRNVGVATAADGTVLVHLNDTSFLYAPDGRQLPADLHAANWAYSTRSPIVTGAGVVAHTSIPYGGGAGHVQGIDPATGGTRWTREIPGLTSFIATGDLFVTEGENYPGLDFWPLNAYLLAIDAATGEASELPLPATYGATNLEGGVGGLVFVRTPTQDDDSRGVKNGTRITAYRLVRANRPPANPPGVAPAADWPDACGLLTDRDLSPLAPGYLASPHARTLAGRPLPKPAVCDWIPPTDKGDVVSVSVAWTASSTSEAQRLAAEETRYALDAVIKGRDGPDIVYYQLGHPAGNQYGALVSVGPVITKLVASTPETVRRLAPRLRDNLRTL</sequence>